<accession>A0A1G2RNI8</accession>
<organism evidence="1 2">
    <name type="scientific">Candidatus Wildermuthbacteria bacterium RIFCSPLOWO2_01_FULL_48_16</name>
    <dbReference type="NCBI Taxonomy" id="1802461"/>
    <lineage>
        <taxon>Bacteria</taxon>
        <taxon>Candidatus Wildermuthiibacteriota</taxon>
    </lineage>
</organism>
<dbReference type="Proteomes" id="UP000176917">
    <property type="component" value="Unassembled WGS sequence"/>
</dbReference>
<evidence type="ECO:0000313" key="2">
    <source>
        <dbReference type="Proteomes" id="UP000176917"/>
    </source>
</evidence>
<dbReference type="SUPFAM" id="SSF53448">
    <property type="entry name" value="Nucleotide-diphospho-sugar transferases"/>
    <property type="match status" value="1"/>
</dbReference>
<dbReference type="EMBL" id="MHUG01000010">
    <property type="protein sequence ID" value="OHA73581.1"/>
    <property type="molecule type" value="Genomic_DNA"/>
</dbReference>
<dbReference type="Pfam" id="PF02348">
    <property type="entry name" value="CTP_transf_3"/>
    <property type="match status" value="1"/>
</dbReference>
<evidence type="ECO:0008006" key="3">
    <source>
        <dbReference type="Google" id="ProtNLM"/>
    </source>
</evidence>
<dbReference type="STRING" id="1802461.A3B24_00110"/>
<dbReference type="Gene3D" id="3.90.550.10">
    <property type="entry name" value="Spore Coat Polysaccharide Biosynthesis Protein SpsA, Chain A"/>
    <property type="match status" value="1"/>
</dbReference>
<dbReference type="AlphaFoldDB" id="A0A1G2RNI8"/>
<dbReference type="InterPro" id="IPR029044">
    <property type="entry name" value="Nucleotide-diphossugar_trans"/>
</dbReference>
<dbReference type="InterPro" id="IPR003329">
    <property type="entry name" value="Cytidylyl_trans"/>
</dbReference>
<gene>
    <name evidence="1" type="ORF">A3B24_00110</name>
</gene>
<proteinExistence type="predicted"/>
<reference evidence="1 2" key="1">
    <citation type="journal article" date="2016" name="Nat. Commun.">
        <title>Thousands of microbial genomes shed light on interconnected biogeochemical processes in an aquifer system.</title>
        <authorList>
            <person name="Anantharaman K."/>
            <person name="Brown C.T."/>
            <person name="Hug L.A."/>
            <person name="Sharon I."/>
            <person name="Castelle C.J."/>
            <person name="Probst A.J."/>
            <person name="Thomas B.C."/>
            <person name="Singh A."/>
            <person name="Wilkins M.J."/>
            <person name="Karaoz U."/>
            <person name="Brodie E.L."/>
            <person name="Williams K.H."/>
            <person name="Hubbard S.S."/>
            <person name="Banfield J.F."/>
        </authorList>
    </citation>
    <scope>NUCLEOTIDE SEQUENCE [LARGE SCALE GENOMIC DNA]</scope>
</reference>
<dbReference type="GO" id="GO:0005829">
    <property type="term" value="C:cytosol"/>
    <property type="evidence" value="ECO:0007669"/>
    <property type="project" value="TreeGrafter"/>
</dbReference>
<comment type="caution">
    <text evidence="1">The sequence shown here is derived from an EMBL/GenBank/DDBJ whole genome shotgun (WGS) entry which is preliminary data.</text>
</comment>
<dbReference type="PANTHER" id="PTHR42866">
    <property type="entry name" value="3-DEOXY-MANNO-OCTULOSONATE CYTIDYLYLTRANSFERASE"/>
    <property type="match status" value="1"/>
</dbReference>
<dbReference type="CDD" id="cd02518">
    <property type="entry name" value="GT2_SpsF"/>
    <property type="match status" value="1"/>
</dbReference>
<sequence>MKHRIIALIQARMGSTRLPGKVMKKINGKTVIEIIYERVKAAKKIDDIVLAIPGSKENDVLVAEGKRIGVKTFRFAGNENDVISRYLGAIEYMGGADAMLRVTADCVFVDPALVDQLVRVCREKFERYDYFTNICPPSFPDGFDLEIFPMRTLNALNKELRSIHGREWFSLYVGKHSKRFRTYNLRARHPHTDMRVVIDFPEDLTLARKIYSELAPRKKVFSFRDIINLLKQKPEFRRINAKYLGYVSKPV</sequence>
<name>A0A1G2RNI8_9BACT</name>
<protein>
    <recommendedName>
        <fullName evidence="3">Acylneuraminate cytidylyltransferase</fullName>
    </recommendedName>
</protein>
<dbReference type="PANTHER" id="PTHR42866:SF1">
    <property type="entry name" value="SPORE COAT POLYSACCHARIDE BIOSYNTHESIS PROTEIN SPSF"/>
    <property type="match status" value="1"/>
</dbReference>
<evidence type="ECO:0000313" key="1">
    <source>
        <dbReference type="EMBL" id="OHA73581.1"/>
    </source>
</evidence>